<feature type="transmembrane region" description="Helical" evidence="1">
    <location>
        <begin position="86"/>
        <end position="108"/>
    </location>
</feature>
<dbReference type="OrthoDB" id="2790010at2759"/>
<dbReference type="PANTHER" id="PTHR40465:SF1">
    <property type="entry name" value="DUF6534 DOMAIN-CONTAINING PROTEIN"/>
    <property type="match status" value="1"/>
</dbReference>
<keyword evidence="1" id="KW-1133">Transmembrane helix</keyword>
<keyword evidence="1" id="KW-0472">Membrane</keyword>
<sequence>MHTLVPLDGLLGAMFIGIVLSTVLYGVTCMQTYLYYTQYCKNDGIKLKLFVALVITLDSLHVALISTSYYYYTVTNYGDYITLERITWSLVVQISVGSLVGLLVQIFFAMRLYILGKRRLAFPAIICFLGVVELGCSIAYTVIAYNARYFSVRGSEGHAEAYTSTALTANIVCDLLIAGTTVYYLQQGWSIFHRTNRAVTLLMTYALSTCVLAM</sequence>
<protein>
    <submittedName>
        <fullName evidence="2">Uncharacterized protein</fullName>
    </submittedName>
</protein>
<accession>A0A165NBY4</accession>
<keyword evidence="3" id="KW-1185">Reference proteome</keyword>
<name>A0A165NBY4_9APHY</name>
<feature type="transmembrane region" description="Helical" evidence="1">
    <location>
        <begin position="12"/>
        <end position="37"/>
    </location>
</feature>
<feature type="transmembrane region" description="Helical" evidence="1">
    <location>
        <begin position="120"/>
        <end position="145"/>
    </location>
</feature>
<dbReference type="PANTHER" id="PTHR40465">
    <property type="entry name" value="CHROMOSOME 1, WHOLE GENOME SHOTGUN SEQUENCE"/>
    <property type="match status" value="1"/>
</dbReference>
<dbReference type="STRING" id="1314783.A0A165NBY4"/>
<evidence type="ECO:0000256" key="1">
    <source>
        <dbReference type="SAM" id="Phobius"/>
    </source>
</evidence>
<feature type="transmembrane region" description="Helical" evidence="1">
    <location>
        <begin position="165"/>
        <end position="185"/>
    </location>
</feature>
<dbReference type="Proteomes" id="UP000076727">
    <property type="component" value="Unassembled WGS sequence"/>
</dbReference>
<dbReference type="AlphaFoldDB" id="A0A165NBY4"/>
<reference evidence="2 3" key="1">
    <citation type="journal article" date="2016" name="Mol. Biol. Evol.">
        <title>Comparative Genomics of Early-Diverging Mushroom-Forming Fungi Provides Insights into the Origins of Lignocellulose Decay Capabilities.</title>
        <authorList>
            <person name="Nagy L.G."/>
            <person name="Riley R."/>
            <person name="Tritt A."/>
            <person name="Adam C."/>
            <person name="Daum C."/>
            <person name="Floudas D."/>
            <person name="Sun H."/>
            <person name="Yadav J.S."/>
            <person name="Pangilinan J."/>
            <person name="Larsson K.H."/>
            <person name="Matsuura K."/>
            <person name="Barry K."/>
            <person name="Labutti K."/>
            <person name="Kuo R."/>
            <person name="Ohm R.A."/>
            <person name="Bhattacharya S.S."/>
            <person name="Shirouzu T."/>
            <person name="Yoshinaga Y."/>
            <person name="Martin F.M."/>
            <person name="Grigoriev I.V."/>
            <person name="Hibbett D.S."/>
        </authorList>
    </citation>
    <scope>NUCLEOTIDE SEQUENCE [LARGE SCALE GENOMIC DNA]</scope>
    <source>
        <strain evidence="2 3">L-15889</strain>
    </source>
</reference>
<evidence type="ECO:0000313" key="3">
    <source>
        <dbReference type="Proteomes" id="UP000076727"/>
    </source>
</evidence>
<feature type="transmembrane region" description="Helical" evidence="1">
    <location>
        <begin position="49"/>
        <end position="71"/>
    </location>
</feature>
<keyword evidence="1" id="KW-0812">Transmembrane</keyword>
<evidence type="ECO:0000313" key="2">
    <source>
        <dbReference type="EMBL" id="KZT66783.1"/>
    </source>
</evidence>
<gene>
    <name evidence="2" type="ORF">DAEQUDRAFT_440676</name>
</gene>
<organism evidence="2 3">
    <name type="scientific">Daedalea quercina L-15889</name>
    <dbReference type="NCBI Taxonomy" id="1314783"/>
    <lineage>
        <taxon>Eukaryota</taxon>
        <taxon>Fungi</taxon>
        <taxon>Dikarya</taxon>
        <taxon>Basidiomycota</taxon>
        <taxon>Agaricomycotina</taxon>
        <taxon>Agaricomycetes</taxon>
        <taxon>Polyporales</taxon>
        <taxon>Fomitopsis</taxon>
    </lineage>
</organism>
<dbReference type="EMBL" id="KV429084">
    <property type="protein sequence ID" value="KZT66783.1"/>
    <property type="molecule type" value="Genomic_DNA"/>
</dbReference>
<proteinExistence type="predicted"/>